<dbReference type="KEGG" id="cre:CHLRE_06g252750v5"/>
<dbReference type="Gene3D" id="2.60.40.10">
    <property type="entry name" value="Immunoglobulins"/>
    <property type="match status" value="1"/>
</dbReference>
<name>Q39594_CHLRE</name>
<dbReference type="RefSeq" id="XP_001696640.2">
    <property type="nucleotide sequence ID" value="XM_001696588.2"/>
</dbReference>
<keyword evidence="2" id="KW-0812">Transmembrane</keyword>
<evidence type="ECO:0000313" key="5">
    <source>
        <dbReference type="EMBL" id="ADF43142.1"/>
    </source>
</evidence>
<evidence type="ECO:0000313" key="4">
    <source>
        <dbReference type="EMBL" id="AAC49416.1"/>
    </source>
</evidence>
<dbReference type="OrthoDB" id="504170at2759"/>
<dbReference type="EMBL" id="U49864">
    <property type="protein sequence ID" value="AAC49416.1"/>
    <property type="molecule type" value="Genomic_DNA"/>
</dbReference>
<evidence type="ECO:0000256" key="1">
    <source>
        <dbReference type="PROSITE-ProRule" id="PRU00087"/>
    </source>
</evidence>
<dbReference type="PIR" id="T08092">
    <property type="entry name" value="T08092"/>
</dbReference>
<dbReference type="InterPro" id="IPR017868">
    <property type="entry name" value="Filamin/ABP280_repeat-like"/>
</dbReference>
<sequence length="823" mass="89555">MPIFLILVLLAAVAKSQDCSVVADFKIDFQTSIFIAGNAYNITLTLLDSYGDPTCVLYDPLLSVSCPSSSSNGRDFCSLQLSPLYNGVYNIKVIPQTLWGGHTVWPPPYSPVAPLPDVYFAGDTAIRITYNGRDIQGSPFPVTVQAEPHISTALSTVNVAVPAKGVASSRFAIAYFYQISDRFTNWIREKSIATQLRVSAYPDADISVQWWQNWWIVLYANSTSAGMYRFQVYFIDDDGSEVPIRILSPGLGLSYDGSFEVLPLALDEAKITASGLPQEVEAGIPVSLTLQAMDIYSNPTRLVDPESYQPFGQQPDNKTLLQVRLVTVDSGALQPNVVAIPTNTTGACSWSITFFTSMDYSVSVTYKESVLHMFSITVRNAQASPSNSTALLPEIGQAGTTLLYVTPRDLWGNIAPLANNDLSIGLTGSTFFHSFIPVEPVRKGDYSVYSLTLTEAGLYVVSIQLHNSSWLEKNITIEASYPSLQRSYVLGFGAGDPYGFAPTPLVAGEQYVLRVFIKDLYGNTIQADKVVDLNIVGPGQVLMNMSMLPSGAFEVIYQPIVVGVYAVIANLTTGLLLHRGAVYVQPGTFNPNATTLQVPDYIVAGEASSFKLAFHDSYGNAAASSGEASVVVFKYGGESLSFPLNLSGKFIEELPFRLMHSGLYAFSISVNSVLVKSNNGYLHVVPGSAYALNITELKMTDRLLEVYAYVVDEYLNSLNAAAMTAFAVAIDPPILFHGNVTLSSTGITLQLDKDPAIENTLQVQLKISNTIFFNCTWKPTAAHATLRRVRSIGPLIAITAVCVCILFASIALVWSFRMLRHKP</sequence>
<feature type="repeat" description="Filamin" evidence="1">
    <location>
        <begin position="122"/>
        <end position="144"/>
    </location>
</feature>
<dbReference type="PROSITE" id="PS50194">
    <property type="entry name" value="FILAMIN_REPEAT"/>
    <property type="match status" value="1"/>
</dbReference>
<gene>
    <name evidence="4" type="primary">fus1</name>
    <name evidence="5" type="synonym">FUS1p</name>
</gene>
<feature type="signal peptide" evidence="3">
    <location>
        <begin position="1"/>
        <end position="16"/>
    </location>
</feature>
<keyword evidence="2" id="KW-1133">Transmembrane helix</keyword>
<accession>Q39594</accession>
<protein>
    <submittedName>
        <fullName evidence="5">FUS1p</fullName>
    </submittedName>
    <submittedName>
        <fullName evidence="4">Fus1 protein</fullName>
    </submittedName>
</protein>
<proteinExistence type="predicted"/>
<evidence type="ECO:0000256" key="2">
    <source>
        <dbReference type="SAM" id="Phobius"/>
    </source>
</evidence>
<reference evidence="4" key="1">
    <citation type="journal article" date="1996" name="Mol. Biol. Cell">
        <title>A sex recognition glycoprotein is encoded by the plus mating-type gene fus1 of Chlamydomonas reinhardtii.</title>
        <authorList>
            <person name="Ferris P.J."/>
            <person name="Woessner J.P."/>
            <person name="Goodenough U.W."/>
        </authorList>
    </citation>
    <scope>NUCLEOTIDE SEQUENCE</scope>
    <source>
        <strain evidence="4">CC-620</strain>
    </source>
</reference>
<feature type="chain" id="PRO_5014309044" evidence="3">
    <location>
        <begin position="17"/>
        <end position="823"/>
    </location>
</feature>
<evidence type="ECO:0000256" key="3">
    <source>
        <dbReference type="SAM" id="SignalP"/>
    </source>
</evidence>
<feature type="transmembrane region" description="Helical" evidence="2">
    <location>
        <begin position="795"/>
        <end position="816"/>
    </location>
</feature>
<dbReference type="InterPro" id="IPR013783">
    <property type="entry name" value="Ig-like_fold"/>
</dbReference>
<keyword evidence="2" id="KW-0472">Membrane</keyword>
<organism evidence="4">
    <name type="scientific">Chlamydomonas reinhardtii</name>
    <name type="common">Chlamydomonas smithii</name>
    <dbReference type="NCBI Taxonomy" id="3055"/>
    <lineage>
        <taxon>Eukaryota</taxon>
        <taxon>Viridiplantae</taxon>
        <taxon>Chlorophyta</taxon>
        <taxon>core chlorophytes</taxon>
        <taxon>Chlorophyceae</taxon>
        <taxon>CS clade</taxon>
        <taxon>Chlamydomonadales</taxon>
        <taxon>Chlamydomonadaceae</taxon>
        <taxon>Chlamydomonas</taxon>
    </lineage>
</organism>
<dbReference type="ExpressionAtlas" id="Q39594">
    <property type="expression patterns" value="baseline and differential"/>
</dbReference>
<reference evidence="5" key="2">
    <citation type="journal article" date="2010" name="Science">
        <title>Evolution of an expanded sex-determining locus in Volvox.</title>
        <authorList>
            <person name="Ferris P."/>
            <person name="Olson B.J."/>
            <person name="De Hoff P.L."/>
            <person name="Douglass S."/>
            <person name="Casero D."/>
            <person name="Prochnik S."/>
            <person name="Geng S."/>
            <person name="Rai R."/>
            <person name="Grimwood J."/>
            <person name="Schmutz J."/>
            <person name="Nishii I."/>
            <person name="Hamaji T."/>
            <person name="Nozaki H."/>
            <person name="Pellegrini M."/>
            <person name="Umen J.G."/>
        </authorList>
    </citation>
    <scope>NUCLEOTIDE SEQUENCE</scope>
    <source>
        <strain evidence="5">CC-503</strain>
    </source>
</reference>
<dbReference type="AlphaFoldDB" id="Q39594"/>
<keyword evidence="3" id="KW-0732">Signal</keyword>
<dbReference type="EMBL" id="GU814014">
    <property type="protein sequence ID" value="ADF43142.1"/>
    <property type="molecule type" value="Genomic_DNA"/>
</dbReference>
<dbReference type="HOGENOM" id="CLU_343998_0_0_1"/>